<dbReference type="EMBL" id="CABFVA020000025">
    <property type="protein sequence ID" value="VVM05604.1"/>
    <property type="molecule type" value="Genomic_DNA"/>
</dbReference>
<evidence type="ECO:0000313" key="1">
    <source>
        <dbReference type="EMBL" id="VVM05604.1"/>
    </source>
</evidence>
<sequence>MPRSLIGRLAGGGEGIRAGIPLIFFLFLALSVPGCRFGFSSPAGEYAGSWSEPDQSTVLLTLTLEADGKAVMQRTVRWPDGRTEADSWESEYRVGEDQVLVGSEGKVYGVFRRQGNALLDQRHLIDGKPIRLERKRTQNP</sequence>
<reference evidence="1 2" key="1">
    <citation type="submission" date="2019-09" db="EMBL/GenBank/DDBJ databases">
        <authorList>
            <person name="Cremers G."/>
        </authorList>
    </citation>
    <scope>NUCLEOTIDE SEQUENCE [LARGE SCALE GENOMIC DNA]</scope>
    <source>
        <strain evidence="1">4A</strain>
    </source>
</reference>
<dbReference type="Proteomes" id="UP000334923">
    <property type="component" value="Unassembled WGS sequence"/>
</dbReference>
<protein>
    <submittedName>
        <fullName evidence="1">Uncharacterized protein</fullName>
    </submittedName>
</protein>
<accession>A0A5E6MBD2</accession>
<name>A0A5E6MBD2_9BACT</name>
<evidence type="ECO:0000313" key="2">
    <source>
        <dbReference type="Proteomes" id="UP000334923"/>
    </source>
</evidence>
<gene>
    <name evidence="1" type="ORF">MAMT_00687</name>
</gene>
<keyword evidence="2" id="KW-1185">Reference proteome</keyword>
<dbReference type="AlphaFoldDB" id="A0A5E6MBD2"/>
<organism evidence="1 2">
    <name type="scientific">Methylacidimicrobium tartarophylax</name>
    <dbReference type="NCBI Taxonomy" id="1041768"/>
    <lineage>
        <taxon>Bacteria</taxon>
        <taxon>Pseudomonadati</taxon>
        <taxon>Verrucomicrobiota</taxon>
        <taxon>Methylacidimicrobium</taxon>
    </lineage>
</organism>
<proteinExistence type="predicted"/>